<organism evidence="9 10">
    <name type="scientific">Ancrocorticia populi</name>
    <dbReference type="NCBI Taxonomy" id="2175228"/>
    <lineage>
        <taxon>Bacteria</taxon>
        <taxon>Bacillati</taxon>
        <taxon>Actinomycetota</taxon>
        <taxon>Actinomycetes</taxon>
        <taxon>Actinomycetales</taxon>
        <taxon>Actinomycetaceae</taxon>
        <taxon>Ancrocorticia</taxon>
    </lineage>
</organism>
<dbReference type="InterPro" id="IPR000515">
    <property type="entry name" value="MetI-like"/>
</dbReference>
<gene>
    <name evidence="9" type="ORF">DD236_06895</name>
</gene>
<keyword evidence="3" id="KW-1003">Cell membrane</keyword>
<dbReference type="OrthoDB" id="9805974at2"/>
<comment type="caution">
    <text evidence="9">The sequence shown here is derived from an EMBL/GenBank/DDBJ whole genome shotgun (WGS) entry which is preliminary data.</text>
</comment>
<evidence type="ECO:0000256" key="5">
    <source>
        <dbReference type="ARBA" id="ARBA00022989"/>
    </source>
</evidence>
<dbReference type="PANTHER" id="PTHR30193:SF41">
    <property type="entry name" value="DIACETYLCHITOBIOSE UPTAKE SYSTEM PERMEASE PROTEIN NGCF"/>
    <property type="match status" value="1"/>
</dbReference>
<proteinExistence type="inferred from homology"/>
<dbReference type="Proteomes" id="UP000245283">
    <property type="component" value="Unassembled WGS sequence"/>
</dbReference>
<dbReference type="RefSeq" id="WP_109093643.1">
    <property type="nucleotide sequence ID" value="NZ_JBQDDV010000180.1"/>
</dbReference>
<reference evidence="10" key="1">
    <citation type="submission" date="2018-05" db="EMBL/GenBank/DDBJ databases">
        <authorList>
            <person name="Li Y."/>
        </authorList>
    </citation>
    <scope>NUCLEOTIDE SEQUENCE [LARGE SCALE GENOMIC DNA]</scope>
    <source>
        <strain evidence="10">sk1b4</strain>
    </source>
</reference>
<dbReference type="SUPFAM" id="SSF161098">
    <property type="entry name" value="MetI-like"/>
    <property type="match status" value="1"/>
</dbReference>
<dbReference type="PANTHER" id="PTHR30193">
    <property type="entry name" value="ABC TRANSPORTER PERMEASE PROTEIN"/>
    <property type="match status" value="1"/>
</dbReference>
<dbReference type="Pfam" id="PF00528">
    <property type="entry name" value="BPD_transp_1"/>
    <property type="match status" value="1"/>
</dbReference>
<comment type="similarity">
    <text evidence="7">Belongs to the binding-protein-dependent transport system permease family.</text>
</comment>
<evidence type="ECO:0000256" key="4">
    <source>
        <dbReference type="ARBA" id="ARBA00022692"/>
    </source>
</evidence>
<protein>
    <submittedName>
        <fullName evidence="9">ABC transporter permease</fullName>
    </submittedName>
</protein>
<dbReference type="GO" id="GO:0055085">
    <property type="term" value="P:transmembrane transport"/>
    <property type="evidence" value="ECO:0007669"/>
    <property type="project" value="InterPro"/>
</dbReference>
<evidence type="ECO:0000259" key="8">
    <source>
        <dbReference type="PROSITE" id="PS50928"/>
    </source>
</evidence>
<evidence type="ECO:0000313" key="10">
    <source>
        <dbReference type="Proteomes" id="UP000245283"/>
    </source>
</evidence>
<keyword evidence="4 7" id="KW-0812">Transmembrane</keyword>
<keyword evidence="6 7" id="KW-0472">Membrane</keyword>
<dbReference type="PROSITE" id="PS50928">
    <property type="entry name" value="ABC_TM1"/>
    <property type="match status" value="1"/>
</dbReference>
<keyword evidence="10" id="KW-1185">Reference proteome</keyword>
<feature type="domain" description="ABC transmembrane type-1" evidence="8">
    <location>
        <begin position="91"/>
        <end position="304"/>
    </location>
</feature>
<feature type="transmembrane region" description="Helical" evidence="7">
    <location>
        <begin position="235"/>
        <end position="252"/>
    </location>
</feature>
<dbReference type="AlphaFoldDB" id="A0A2V1KCE1"/>
<feature type="transmembrane region" description="Helical" evidence="7">
    <location>
        <begin position="286"/>
        <end position="307"/>
    </location>
</feature>
<name>A0A2V1KCE1_9ACTO</name>
<evidence type="ECO:0000256" key="2">
    <source>
        <dbReference type="ARBA" id="ARBA00022448"/>
    </source>
</evidence>
<feature type="transmembrane region" description="Helical" evidence="7">
    <location>
        <begin position="128"/>
        <end position="145"/>
    </location>
</feature>
<dbReference type="GO" id="GO:0005886">
    <property type="term" value="C:plasma membrane"/>
    <property type="evidence" value="ECO:0007669"/>
    <property type="project" value="UniProtKB-SubCell"/>
</dbReference>
<keyword evidence="2 7" id="KW-0813">Transport</keyword>
<feature type="transmembrane region" description="Helical" evidence="7">
    <location>
        <begin position="35"/>
        <end position="53"/>
    </location>
</feature>
<accession>A0A2V1KCE1</accession>
<evidence type="ECO:0000256" key="1">
    <source>
        <dbReference type="ARBA" id="ARBA00004651"/>
    </source>
</evidence>
<evidence type="ECO:0000256" key="7">
    <source>
        <dbReference type="RuleBase" id="RU363032"/>
    </source>
</evidence>
<feature type="transmembrane region" description="Helical" evidence="7">
    <location>
        <begin position="177"/>
        <end position="201"/>
    </location>
</feature>
<dbReference type="EMBL" id="QETB01000003">
    <property type="protein sequence ID" value="PWF26570.1"/>
    <property type="molecule type" value="Genomic_DNA"/>
</dbReference>
<dbReference type="Gene3D" id="1.10.3720.10">
    <property type="entry name" value="MetI-like"/>
    <property type="match status" value="1"/>
</dbReference>
<feature type="transmembrane region" description="Helical" evidence="7">
    <location>
        <begin position="97"/>
        <end position="116"/>
    </location>
</feature>
<dbReference type="CDD" id="cd06261">
    <property type="entry name" value="TM_PBP2"/>
    <property type="match status" value="1"/>
</dbReference>
<keyword evidence="5 7" id="KW-1133">Transmembrane helix</keyword>
<evidence type="ECO:0000313" key="9">
    <source>
        <dbReference type="EMBL" id="PWF26570.1"/>
    </source>
</evidence>
<dbReference type="InterPro" id="IPR035906">
    <property type="entry name" value="MetI-like_sf"/>
</dbReference>
<evidence type="ECO:0000256" key="6">
    <source>
        <dbReference type="ARBA" id="ARBA00023136"/>
    </source>
</evidence>
<comment type="subcellular location">
    <subcellularLocation>
        <location evidence="1 7">Cell membrane</location>
        <topology evidence="1 7">Multi-pass membrane protein</topology>
    </subcellularLocation>
</comment>
<dbReference type="InterPro" id="IPR051393">
    <property type="entry name" value="ABC_transporter_permease"/>
</dbReference>
<sequence>MSAPAVAEPKSVAPLPKRRRPSPIRWVKMGGLSKLGFALPIIFVFGLFSWYPIVKSVIMSVQKTNFVMDPQYVGMENFGKVLNDPLLGQAVQNTIEFTFWSILIGFPLPLILAVVIGELTRGRTVASILAYLPAIVPPVVAVLLWKQLYKPEASGLFNTILGWFGMEPSGWLNNVDLVIPAIVVEMTWAGAGTTVIVYIAALMSVRTELYETAEIDGAGIRQRIWHVTLPQMRQIMLLMLLLQIINLGQLFTEPYIMTSGGPRNESLTVMLLIYRYAFADGNYGKATALSVMLALVLGVLSLVYQWVTRKWST</sequence>
<evidence type="ECO:0000256" key="3">
    <source>
        <dbReference type="ARBA" id="ARBA00022475"/>
    </source>
</evidence>